<accession>A0A679JLG2</accession>
<keyword evidence="1" id="KW-0472">Membrane</keyword>
<feature type="transmembrane region" description="Helical" evidence="1">
    <location>
        <begin position="68"/>
        <end position="90"/>
    </location>
</feature>
<feature type="transmembrane region" description="Helical" evidence="1">
    <location>
        <begin position="226"/>
        <end position="247"/>
    </location>
</feature>
<sequence>MEQLANFEQLLARDSEIKRRSRRRKVFARVFLSALLILGLALALSVVFDYVRQGSSSALPSGVEFLKFPLTVITMTGVAAGLLGSILKYLEPVSKNRSAAKDLEMRLMRKELAELTQAFENGHGGLALDEVATTDLVAMLTERVRTEAAEALLPHLQARLEHKFRSLTLERKFGQMTGRLQRETVDLARRGNLNLGLGMLTTMMGLSVLGWAVFQTPATSDPKTLIAYFLPRLSLVILIEVFAYFFLRLYKESLSGIKYFQNELTNVESRQIALDAALQSSSPELQSYIVQALSNTERNIILNKDQTTVELEREKMNRDMSIGFAEQLRKILKRDEKFVESNN</sequence>
<dbReference type="EMBL" id="LR743507">
    <property type="protein sequence ID" value="CAA2108193.1"/>
    <property type="molecule type" value="Genomic_DNA"/>
</dbReference>
<protein>
    <submittedName>
        <fullName evidence="2">Uncharacterized protein</fullName>
    </submittedName>
</protein>
<name>A0A679JLG2_VARPD</name>
<keyword evidence="1" id="KW-0812">Transmembrane</keyword>
<evidence type="ECO:0000256" key="1">
    <source>
        <dbReference type="SAM" id="Phobius"/>
    </source>
</evidence>
<gene>
    <name evidence="2" type="ORF">VVAX_04705</name>
</gene>
<dbReference type="AlphaFoldDB" id="A0A679JLG2"/>
<feature type="transmembrane region" description="Helical" evidence="1">
    <location>
        <begin position="192"/>
        <end position="214"/>
    </location>
</feature>
<organism evidence="2">
    <name type="scientific">Variovorax paradoxus</name>
    <dbReference type="NCBI Taxonomy" id="34073"/>
    <lineage>
        <taxon>Bacteria</taxon>
        <taxon>Pseudomonadati</taxon>
        <taxon>Pseudomonadota</taxon>
        <taxon>Betaproteobacteria</taxon>
        <taxon>Burkholderiales</taxon>
        <taxon>Comamonadaceae</taxon>
        <taxon>Variovorax</taxon>
    </lineage>
</organism>
<proteinExistence type="predicted"/>
<evidence type="ECO:0000313" key="2">
    <source>
        <dbReference type="EMBL" id="CAA2108193.1"/>
    </source>
</evidence>
<keyword evidence="1" id="KW-1133">Transmembrane helix</keyword>
<reference evidence="2" key="1">
    <citation type="submission" date="2019-12" db="EMBL/GenBank/DDBJ databases">
        <authorList>
            <person name="Cremers G."/>
        </authorList>
    </citation>
    <scope>NUCLEOTIDE SEQUENCE</scope>
    <source>
        <strain evidence="2">Vvax</strain>
    </source>
</reference>
<feature type="transmembrane region" description="Helical" evidence="1">
    <location>
        <begin position="26"/>
        <end position="48"/>
    </location>
</feature>